<dbReference type="Pfam" id="PF10404">
    <property type="entry name" value="BHD_2"/>
    <property type="match status" value="1"/>
</dbReference>
<dbReference type="Proteomes" id="UP000799438">
    <property type="component" value="Unassembled WGS sequence"/>
</dbReference>
<evidence type="ECO:0000256" key="4">
    <source>
        <dbReference type="ARBA" id="ARBA00023204"/>
    </source>
</evidence>
<evidence type="ECO:0008006" key="12">
    <source>
        <dbReference type="Google" id="ProtNLM"/>
    </source>
</evidence>
<feature type="region of interest" description="Disordered" evidence="6">
    <location>
        <begin position="1"/>
        <end position="28"/>
    </location>
</feature>
<feature type="region of interest" description="Disordered" evidence="6">
    <location>
        <begin position="404"/>
        <end position="503"/>
    </location>
</feature>
<evidence type="ECO:0000256" key="5">
    <source>
        <dbReference type="ARBA" id="ARBA00023242"/>
    </source>
</evidence>
<dbReference type="InterPro" id="IPR018327">
    <property type="entry name" value="BHD_2"/>
</dbReference>
<feature type="compositionally biased region" description="Basic and acidic residues" evidence="6">
    <location>
        <begin position="404"/>
        <end position="415"/>
    </location>
</feature>
<gene>
    <name evidence="10" type="ORF">K452DRAFT_291011</name>
</gene>
<dbReference type="GO" id="GO:0003684">
    <property type="term" value="F:damaged DNA binding"/>
    <property type="evidence" value="ECO:0007669"/>
    <property type="project" value="InterPro"/>
</dbReference>
<dbReference type="InterPro" id="IPR018325">
    <property type="entry name" value="Rad4/PNGase_transGLS-fold"/>
</dbReference>
<feature type="compositionally biased region" description="Polar residues" evidence="6">
    <location>
        <begin position="425"/>
        <end position="438"/>
    </location>
</feature>
<dbReference type="Pfam" id="PF10405">
    <property type="entry name" value="BHD_3"/>
    <property type="match status" value="1"/>
</dbReference>
<dbReference type="GO" id="GO:0006298">
    <property type="term" value="P:mismatch repair"/>
    <property type="evidence" value="ECO:0007669"/>
    <property type="project" value="TreeGrafter"/>
</dbReference>
<feature type="compositionally biased region" description="Acidic residues" evidence="6">
    <location>
        <begin position="52"/>
        <end position="70"/>
    </location>
</feature>
<evidence type="ECO:0000259" key="8">
    <source>
        <dbReference type="SMART" id="SM01031"/>
    </source>
</evidence>
<dbReference type="GeneID" id="54298594"/>
<feature type="region of interest" description="Disordered" evidence="6">
    <location>
        <begin position="208"/>
        <end position="269"/>
    </location>
</feature>
<keyword evidence="11" id="KW-1185">Reference proteome</keyword>
<dbReference type="InterPro" id="IPR018326">
    <property type="entry name" value="Rad4_beta-hairpin_dom1"/>
</dbReference>
<accession>A0A6A6B4T8</accession>
<organism evidence="10 11">
    <name type="scientific">Aplosporella prunicola CBS 121167</name>
    <dbReference type="NCBI Taxonomy" id="1176127"/>
    <lineage>
        <taxon>Eukaryota</taxon>
        <taxon>Fungi</taxon>
        <taxon>Dikarya</taxon>
        <taxon>Ascomycota</taxon>
        <taxon>Pezizomycotina</taxon>
        <taxon>Dothideomycetes</taxon>
        <taxon>Dothideomycetes incertae sedis</taxon>
        <taxon>Botryosphaeriales</taxon>
        <taxon>Aplosporellaceae</taxon>
        <taxon>Aplosporella</taxon>
    </lineage>
</organism>
<evidence type="ECO:0000313" key="10">
    <source>
        <dbReference type="EMBL" id="KAF2137977.1"/>
    </source>
</evidence>
<dbReference type="SMART" id="SM01032">
    <property type="entry name" value="BHD_3"/>
    <property type="match status" value="1"/>
</dbReference>
<dbReference type="GO" id="GO:0003697">
    <property type="term" value="F:single-stranded DNA binding"/>
    <property type="evidence" value="ECO:0007669"/>
    <property type="project" value="TreeGrafter"/>
</dbReference>
<feature type="region of interest" description="Disordered" evidence="6">
    <location>
        <begin position="50"/>
        <end position="129"/>
    </location>
</feature>
<feature type="domain" description="Rad4 beta-hairpin" evidence="8">
    <location>
        <begin position="714"/>
        <end position="777"/>
    </location>
</feature>
<dbReference type="InterPro" id="IPR038765">
    <property type="entry name" value="Papain-like_cys_pep_sf"/>
</dbReference>
<feature type="compositionally biased region" description="Acidic residues" evidence="6">
    <location>
        <begin position="1118"/>
        <end position="1136"/>
    </location>
</feature>
<dbReference type="PANTHER" id="PTHR12135:SF2">
    <property type="entry name" value="DNA REPAIR PROTEIN RAD34"/>
    <property type="match status" value="1"/>
</dbReference>
<dbReference type="Pfam" id="PF03835">
    <property type="entry name" value="Rad4"/>
    <property type="match status" value="1"/>
</dbReference>
<dbReference type="OrthoDB" id="300780at2759"/>
<feature type="compositionally biased region" description="Basic and acidic residues" evidence="6">
    <location>
        <begin position="1152"/>
        <end position="1173"/>
    </location>
</feature>
<keyword evidence="5" id="KW-0539">Nucleus</keyword>
<dbReference type="RefSeq" id="XP_033393690.1">
    <property type="nucleotide sequence ID" value="XM_033541098.1"/>
</dbReference>
<feature type="region of interest" description="Disordered" evidence="6">
    <location>
        <begin position="947"/>
        <end position="1246"/>
    </location>
</feature>
<dbReference type="FunFam" id="3.30.70.2460:FF:000001">
    <property type="entry name" value="DNA repair protein Rad4 family"/>
    <property type="match status" value="1"/>
</dbReference>
<name>A0A6A6B4T8_9PEZI</name>
<keyword evidence="4" id="KW-0234">DNA repair</keyword>
<dbReference type="GO" id="GO:0006289">
    <property type="term" value="P:nucleotide-excision repair"/>
    <property type="evidence" value="ECO:0007669"/>
    <property type="project" value="InterPro"/>
</dbReference>
<evidence type="ECO:0000259" key="9">
    <source>
        <dbReference type="SMART" id="SM01032"/>
    </source>
</evidence>
<dbReference type="PANTHER" id="PTHR12135">
    <property type="entry name" value="DNA REPAIR PROTEIN XP-C / RAD4"/>
    <property type="match status" value="1"/>
</dbReference>
<comment type="subcellular location">
    <subcellularLocation>
        <location evidence="1">Nucleus</location>
    </subcellularLocation>
</comment>
<protein>
    <recommendedName>
        <fullName evidence="12">Rad4 beta-hairpin domain-containing protein</fullName>
    </recommendedName>
</protein>
<comment type="similarity">
    <text evidence="2">Belongs to the XPC family.</text>
</comment>
<dbReference type="Gene3D" id="3.30.70.2460">
    <property type="entry name" value="Rad4, beta-hairpin domain BHD3"/>
    <property type="match status" value="1"/>
</dbReference>
<dbReference type="Gene3D" id="2.20.20.110">
    <property type="entry name" value="Rad4, beta-hairpin domain BHD1"/>
    <property type="match status" value="1"/>
</dbReference>
<dbReference type="GO" id="GO:0005737">
    <property type="term" value="C:cytoplasm"/>
    <property type="evidence" value="ECO:0007669"/>
    <property type="project" value="TreeGrafter"/>
</dbReference>
<dbReference type="InterPro" id="IPR042488">
    <property type="entry name" value="Rad4_BHD3_sf"/>
</dbReference>
<evidence type="ECO:0000256" key="2">
    <source>
        <dbReference type="ARBA" id="ARBA00009525"/>
    </source>
</evidence>
<evidence type="ECO:0000256" key="6">
    <source>
        <dbReference type="SAM" id="MobiDB-lite"/>
    </source>
</evidence>
<feature type="compositionally biased region" description="Acidic residues" evidence="6">
    <location>
        <begin position="1060"/>
        <end position="1072"/>
    </location>
</feature>
<sequence>MPPVVPRKRTRSTSPAPAASKRRGKRTVFDALDATSSTTVDAQDKAFLDALGGEDSDSDLSDAESDEFEDALPNKAKGKSGQLADQDEDEDEDEMDWEDALPAQTDTTTTPYDDSPHRKHAPWRRQEPDASDVLEVTLGEPSNDDDTLAQAALGPKGASKKDRQMRIATHCVHVQLLLFHNLTRNGWICNKEVHKILVEQLTDGVKKEVQRWRRDSGLPPDESLETEDDRKAKRKAARAKAKGKNPAPRRADSNQRDWGGTAERTENRVPNLSAGDPLLKLLKYLAAYWKKRFRITAPGLRKRGYMPSIKALTTEVKAFENTSNSASKNKGDGKLTGEDIERFGEQIRNVEEFKDAARKCEGSRDVGAQLFTALLRGLGLESRMVASLQPTGFGWGKVEEATAKKSQTDQAKANDADSGGFVKSPGTTKPSSTKQQPQAKPEKPIRASNKRTSNRTSGSKATPIDLDDDSDSELSSAPEDLSDASVVDITPSTQTPRLPNKSYDADLPFPTYWSEVLSPITQTWVAVSPLVISTVASTPELLSSFEPRGAAAEKAKQVICYVVAYSADGTAKDVTVRYLRKRIWPGKTKSFRLPVEKVPIYNSRGKVKRYEEFDWFKSVIRCYARDGRKRTQADEIEDEGDLVPVKPSASKKKDDAEPETLQGYKSSAKYVLERHLRREEAILPEGKPVKTFTTGKGAKATAEPVYRREDVVPCKTAESWHKEGRQIVPNTQPLKRVPMRAVTLIRKREIEEAERETGEKALQGLYAEFQTEWIIPPPIQDGKIPKNAYGNIDVYVPSMVPEGAVHVPLRGTGKLCRKLGIDYAEACTGFEFGNRRAVPILTGVVVASENGDLVREAWREEKRAQREKEDKKRQTLALTTWKRFLTGLRIMERVKADYRAEGMEKMPESENPFAKKKRANEVGNTFVKKTDDIDEEEEMGGGFLPDEYEDGADIGGGGFFPPGYDEEEATQGGGFSHSGPDEEDVGEGSFLRDGHESADEGGGFIIDHGSQDAKPASNLQHLSTTGNGGDAPFSLSSLHQSAPEPASKDGSLVDDAGQNGEEEQEHESDEQQESATTPSLRGRRGRGRGRATQAKKPATSRKAASAKVTRKQKKPSSDTEDSALSEEGEDEDEDEQSSLPSDAPSASEAEQSDSHPTSDHGGEGAEESQKSESETQEPAKTPRGRPKRQAASRSAKAVRSHYFSNDSADETDGVEATPAKKGAERGRGRGRGRPRGRGRGRGRGKI</sequence>
<dbReference type="EMBL" id="ML995498">
    <property type="protein sequence ID" value="KAF2137977.1"/>
    <property type="molecule type" value="Genomic_DNA"/>
</dbReference>
<feature type="compositionally biased region" description="Acidic residues" evidence="6">
    <location>
        <begin position="85"/>
        <end position="99"/>
    </location>
</feature>
<keyword evidence="3" id="KW-0227">DNA damage</keyword>
<evidence type="ECO:0000313" key="11">
    <source>
        <dbReference type="Proteomes" id="UP000799438"/>
    </source>
</evidence>
<dbReference type="SMART" id="SM01031">
    <property type="entry name" value="BHD_2"/>
    <property type="match status" value="1"/>
</dbReference>
<feature type="domain" description="Rad4 beta-hairpin" evidence="7">
    <location>
        <begin position="653"/>
        <end position="712"/>
    </location>
</feature>
<dbReference type="AlphaFoldDB" id="A0A6A6B4T8"/>
<dbReference type="GO" id="GO:0000111">
    <property type="term" value="C:nucleotide-excision repair factor 2 complex"/>
    <property type="evidence" value="ECO:0007669"/>
    <property type="project" value="TreeGrafter"/>
</dbReference>
<feature type="compositionally biased region" description="Basic residues" evidence="6">
    <location>
        <begin position="1"/>
        <end position="11"/>
    </location>
</feature>
<dbReference type="InterPro" id="IPR018328">
    <property type="entry name" value="Rad4_beta-hairpin_dom3"/>
</dbReference>
<dbReference type="Pfam" id="PF10403">
    <property type="entry name" value="BHD_1"/>
    <property type="match status" value="1"/>
</dbReference>
<dbReference type="GO" id="GO:0071942">
    <property type="term" value="C:XPC complex"/>
    <property type="evidence" value="ECO:0007669"/>
    <property type="project" value="TreeGrafter"/>
</dbReference>
<dbReference type="SMART" id="SM01030">
    <property type="entry name" value="BHD_1"/>
    <property type="match status" value="1"/>
</dbReference>
<proteinExistence type="inferred from homology"/>
<feature type="compositionally biased region" description="Basic residues" evidence="6">
    <location>
        <begin position="232"/>
        <end position="243"/>
    </location>
</feature>
<feature type="domain" description="Rad4 beta-hairpin" evidence="9">
    <location>
        <begin position="784"/>
        <end position="858"/>
    </location>
</feature>
<reference evidence="10" key="1">
    <citation type="journal article" date="2020" name="Stud. Mycol.">
        <title>101 Dothideomycetes genomes: a test case for predicting lifestyles and emergence of pathogens.</title>
        <authorList>
            <person name="Haridas S."/>
            <person name="Albert R."/>
            <person name="Binder M."/>
            <person name="Bloem J."/>
            <person name="Labutti K."/>
            <person name="Salamov A."/>
            <person name="Andreopoulos B."/>
            <person name="Baker S."/>
            <person name="Barry K."/>
            <person name="Bills G."/>
            <person name="Bluhm B."/>
            <person name="Cannon C."/>
            <person name="Castanera R."/>
            <person name="Culley D."/>
            <person name="Daum C."/>
            <person name="Ezra D."/>
            <person name="Gonzalez J."/>
            <person name="Henrissat B."/>
            <person name="Kuo A."/>
            <person name="Liang C."/>
            <person name="Lipzen A."/>
            <person name="Lutzoni F."/>
            <person name="Magnuson J."/>
            <person name="Mondo S."/>
            <person name="Nolan M."/>
            <person name="Ohm R."/>
            <person name="Pangilinan J."/>
            <person name="Park H.-J."/>
            <person name="Ramirez L."/>
            <person name="Alfaro M."/>
            <person name="Sun H."/>
            <person name="Tritt A."/>
            <person name="Yoshinaga Y."/>
            <person name="Zwiers L.-H."/>
            <person name="Turgeon B."/>
            <person name="Goodwin S."/>
            <person name="Spatafora J."/>
            <person name="Crous P."/>
            <person name="Grigoriev I."/>
        </authorList>
    </citation>
    <scope>NUCLEOTIDE SEQUENCE</scope>
    <source>
        <strain evidence="10">CBS 121167</strain>
    </source>
</reference>
<dbReference type="SUPFAM" id="SSF54001">
    <property type="entry name" value="Cysteine proteinases"/>
    <property type="match status" value="1"/>
</dbReference>
<dbReference type="InterPro" id="IPR036985">
    <property type="entry name" value="Transglutaminase-like_sf"/>
</dbReference>
<feature type="compositionally biased region" description="Basic residues" evidence="6">
    <location>
        <begin position="1228"/>
        <end position="1246"/>
    </location>
</feature>
<evidence type="ECO:0000256" key="3">
    <source>
        <dbReference type="ARBA" id="ARBA00022763"/>
    </source>
</evidence>
<feature type="region of interest" description="Disordered" evidence="6">
    <location>
        <begin position="631"/>
        <end position="660"/>
    </location>
</feature>
<dbReference type="Gene3D" id="3.90.260.10">
    <property type="entry name" value="Transglutaminase-like"/>
    <property type="match status" value="1"/>
</dbReference>
<evidence type="ECO:0000259" key="7">
    <source>
        <dbReference type="SMART" id="SM01030"/>
    </source>
</evidence>
<evidence type="ECO:0000256" key="1">
    <source>
        <dbReference type="ARBA" id="ARBA00004123"/>
    </source>
</evidence>
<dbReference type="InterPro" id="IPR004583">
    <property type="entry name" value="DNA_repair_Rad4"/>
</dbReference>